<reference evidence="8 9" key="1">
    <citation type="journal article" date="2016" name="Nat. Commun.">
        <title>Thousands of microbial genomes shed light on interconnected biogeochemical processes in an aquifer system.</title>
        <authorList>
            <person name="Anantharaman K."/>
            <person name="Brown C.T."/>
            <person name="Hug L.A."/>
            <person name="Sharon I."/>
            <person name="Castelle C.J."/>
            <person name="Probst A.J."/>
            <person name="Thomas B.C."/>
            <person name="Singh A."/>
            <person name="Wilkins M.J."/>
            <person name="Karaoz U."/>
            <person name="Brodie E.L."/>
            <person name="Williams K.H."/>
            <person name="Hubbard S.S."/>
            <person name="Banfield J.F."/>
        </authorList>
    </citation>
    <scope>NUCLEOTIDE SEQUENCE [LARGE SCALE GENOMIC DNA]</scope>
</reference>
<dbReference type="Proteomes" id="UP000179233">
    <property type="component" value="Unassembled WGS sequence"/>
</dbReference>
<evidence type="ECO:0000259" key="7">
    <source>
        <dbReference type="Pfam" id="PF02096"/>
    </source>
</evidence>
<dbReference type="PANTHER" id="PTHR12428">
    <property type="entry name" value="OXA1"/>
    <property type="match status" value="1"/>
</dbReference>
<proteinExistence type="inferred from homology"/>
<feature type="transmembrane region" description="Helical" evidence="6">
    <location>
        <begin position="188"/>
        <end position="205"/>
    </location>
</feature>
<comment type="caution">
    <text evidence="8">The sequence shown here is derived from an EMBL/GenBank/DDBJ whole genome shotgun (WGS) entry which is preliminary data.</text>
</comment>
<evidence type="ECO:0000256" key="6">
    <source>
        <dbReference type="SAM" id="Phobius"/>
    </source>
</evidence>
<keyword evidence="3 6" id="KW-1133">Transmembrane helix</keyword>
<protein>
    <recommendedName>
        <fullName evidence="7">Membrane insertase YidC/Oxa/ALB C-terminal domain-containing protein</fullName>
    </recommendedName>
</protein>
<name>A0A1G1VUM8_9BACT</name>
<evidence type="ECO:0000313" key="8">
    <source>
        <dbReference type="EMBL" id="OGY19082.1"/>
    </source>
</evidence>
<evidence type="ECO:0000256" key="1">
    <source>
        <dbReference type="ARBA" id="ARBA00004141"/>
    </source>
</evidence>
<evidence type="ECO:0000256" key="4">
    <source>
        <dbReference type="ARBA" id="ARBA00023136"/>
    </source>
</evidence>
<feature type="transmembrane region" description="Helical" evidence="6">
    <location>
        <begin position="97"/>
        <end position="119"/>
    </location>
</feature>
<evidence type="ECO:0000256" key="2">
    <source>
        <dbReference type="ARBA" id="ARBA00022692"/>
    </source>
</evidence>
<dbReference type="GO" id="GO:0032977">
    <property type="term" value="F:membrane insertase activity"/>
    <property type="evidence" value="ECO:0007669"/>
    <property type="project" value="InterPro"/>
</dbReference>
<dbReference type="Pfam" id="PF02096">
    <property type="entry name" value="60KD_IMP"/>
    <property type="match status" value="1"/>
</dbReference>
<keyword evidence="2 5" id="KW-0812">Transmembrane</keyword>
<accession>A0A1G1VUM8</accession>
<evidence type="ECO:0000256" key="5">
    <source>
        <dbReference type="RuleBase" id="RU003945"/>
    </source>
</evidence>
<evidence type="ECO:0000313" key="9">
    <source>
        <dbReference type="Proteomes" id="UP000179233"/>
    </source>
</evidence>
<dbReference type="GO" id="GO:0051205">
    <property type="term" value="P:protein insertion into membrane"/>
    <property type="evidence" value="ECO:0007669"/>
    <property type="project" value="TreeGrafter"/>
</dbReference>
<feature type="domain" description="Membrane insertase YidC/Oxa/ALB C-terminal" evidence="7">
    <location>
        <begin position="33"/>
        <end position="224"/>
    </location>
</feature>
<dbReference type="EMBL" id="MHCJ01000001">
    <property type="protein sequence ID" value="OGY19082.1"/>
    <property type="molecule type" value="Genomic_DNA"/>
</dbReference>
<dbReference type="AlphaFoldDB" id="A0A1G1VUM8"/>
<dbReference type="GO" id="GO:0005886">
    <property type="term" value="C:plasma membrane"/>
    <property type="evidence" value="ECO:0007669"/>
    <property type="project" value="TreeGrafter"/>
</dbReference>
<organism evidence="8 9">
    <name type="scientific">Candidatus Chisholmbacteria bacterium RIFCSPHIGHO2_01_FULL_52_32</name>
    <dbReference type="NCBI Taxonomy" id="1797591"/>
    <lineage>
        <taxon>Bacteria</taxon>
        <taxon>Candidatus Chisholmiibacteriota</taxon>
    </lineage>
</organism>
<evidence type="ECO:0000256" key="3">
    <source>
        <dbReference type="ARBA" id="ARBA00022989"/>
    </source>
</evidence>
<dbReference type="InterPro" id="IPR001708">
    <property type="entry name" value="YidC/ALB3/OXA1/COX18"/>
</dbReference>
<comment type="subcellular location">
    <subcellularLocation>
        <location evidence="1 5">Membrane</location>
        <topology evidence="1 5">Multi-pass membrane protein</topology>
    </subcellularLocation>
</comment>
<keyword evidence="4 6" id="KW-0472">Membrane</keyword>
<sequence>MGLFTLLIYQPFLNLLVAIYLGLNSVTGGKADMGIAVIIFTVALRIILLPLSFASDRTEAERREIEEKIKEIKKVFSTDPIRQKQEIRNLFRGNRRVLFSEGLNLSIQIAVALMLYRIFAKGLEGADLHLIYSFLPTIREPFNLTFLGKYDLAHPNLFLNFIQSLAIFSVESLSMFTSPFPVTRKDIIRLQVFLPIVSFMIFAYLPAGKKLFVITTLCFSIVLMLARSAVRFAKRIGGQPGQKETPATQMSAGN</sequence>
<comment type="similarity">
    <text evidence="5">Belongs to the OXA1/ALB3/YidC family.</text>
</comment>
<feature type="transmembrane region" description="Helical" evidence="6">
    <location>
        <begin position="157"/>
        <end position="176"/>
    </location>
</feature>
<dbReference type="InterPro" id="IPR028055">
    <property type="entry name" value="YidC/Oxa/ALB_C"/>
</dbReference>
<dbReference type="PANTHER" id="PTHR12428:SF65">
    <property type="entry name" value="CYTOCHROME C OXIDASE ASSEMBLY PROTEIN COX18, MITOCHONDRIAL"/>
    <property type="match status" value="1"/>
</dbReference>
<feature type="transmembrane region" description="Helical" evidence="6">
    <location>
        <begin position="211"/>
        <end position="230"/>
    </location>
</feature>
<feature type="transmembrane region" description="Helical" evidence="6">
    <location>
        <begin position="34"/>
        <end position="54"/>
    </location>
</feature>
<gene>
    <name evidence="8" type="ORF">A2786_06110</name>
</gene>